<gene>
    <name evidence="9" type="ORF">GCM10009655_11750</name>
</gene>
<name>A0ABN1VJP0_9MICO</name>
<dbReference type="Gene3D" id="1.10.3720.10">
    <property type="entry name" value="MetI-like"/>
    <property type="match status" value="1"/>
</dbReference>
<sequence length="514" mass="55522">MLTFVTRRLVATILVLLVASFIVYILTAGSGDPLQELRGSRDPNAQDKIKYLSGVLNLDQPPILRYFSWLGGVGACFIGQCDLGISVARGEQPVIDAISGALGSTLQLVLAATILAIVIGVAIGMTTALRQYSGYDYVVTFLTFVFYSLPIFWVAVLLKEFGAIRFNEFLGDPVIPWWSIVVIGLVMGFIASSVVGGELRTRVISFVSVGAGIGGMLFLLDITQWFARPSIGIIGVALLTIATAAIVLFTSTGFQHRRALIAVAIVVAVTLALWWPMQFLFFYLNAGWTVLLVMVAMAGIGVVVGLLVGGDAKAVVARTAGLVGGLTVIPLVLDQMFLRWDEYVARIPLSNGVIATIGASTPAIRRVDDTWLNMLDSMTHMLLPTIALMIISLAAYTRYARASLLDVMNQDYVRTARAKGLGERTVVMRHAFRNAMIPIATIIALDFGAVIGGAVITERVFAWQAMGSLFNEGLKRTDVNLVMGFFLVTGILAVLFNVFADLLYSALDPRIRVS</sequence>
<protein>
    <recommendedName>
        <fullName evidence="8">ABC transmembrane type-1 domain-containing protein</fullName>
    </recommendedName>
</protein>
<evidence type="ECO:0000259" key="8">
    <source>
        <dbReference type="PROSITE" id="PS50928"/>
    </source>
</evidence>
<dbReference type="PROSITE" id="PS50928">
    <property type="entry name" value="ABC_TM1"/>
    <property type="match status" value="1"/>
</dbReference>
<dbReference type="InterPro" id="IPR035906">
    <property type="entry name" value="MetI-like_sf"/>
</dbReference>
<dbReference type="EMBL" id="BAAAKW010000022">
    <property type="protein sequence ID" value="GAA1214125.1"/>
    <property type="molecule type" value="Genomic_DNA"/>
</dbReference>
<feature type="transmembrane region" description="Helical" evidence="7">
    <location>
        <begin position="381"/>
        <end position="399"/>
    </location>
</feature>
<dbReference type="Pfam" id="PF19300">
    <property type="entry name" value="BPD_transp_1_N"/>
    <property type="match status" value="1"/>
</dbReference>
<feature type="transmembrane region" description="Helical" evidence="7">
    <location>
        <begin position="226"/>
        <end position="248"/>
    </location>
</feature>
<evidence type="ECO:0000313" key="10">
    <source>
        <dbReference type="Proteomes" id="UP001500943"/>
    </source>
</evidence>
<feature type="transmembrane region" description="Helical" evidence="7">
    <location>
        <begin position="137"/>
        <end position="155"/>
    </location>
</feature>
<evidence type="ECO:0000256" key="1">
    <source>
        <dbReference type="ARBA" id="ARBA00004651"/>
    </source>
</evidence>
<comment type="caution">
    <text evidence="9">The sequence shown here is derived from an EMBL/GenBank/DDBJ whole genome shotgun (WGS) entry which is preliminary data.</text>
</comment>
<dbReference type="PRINTS" id="PR00173">
    <property type="entry name" value="EDTRNSPORT"/>
</dbReference>
<organism evidence="9 10">
    <name type="scientific">Rhodoglobus aureus</name>
    <dbReference type="NCBI Taxonomy" id="191497"/>
    <lineage>
        <taxon>Bacteria</taxon>
        <taxon>Bacillati</taxon>
        <taxon>Actinomycetota</taxon>
        <taxon>Actinomycetes</taxon>
        <taxon>Micrococcales</taxon>
        <taxon>Microbacteriaceae</taxon>
        <taxon>Rhodoglobus</taxon>
    </lineage>
</organism>
<keyword evidence="3" id="KW-1003">Cell membrane</keyword>
<keyword evidence="6 7" id="KW-0472">Membrane</keyword>
<feature type="transmembrane region" description="Helical" evidence="7">
    <location>
        <begin position="175"/>
        <end position="196"/>
    </location>
</feature>
<feature type="transmembrane region" description="Helical" evidence="7">
    <location>
        <begin position="106"/>
        <end position="125"/>
    </location>
</feature>
<keyword evidence="10" id="KW-1185">Reference proteome</keyword>
<feature type="domain" description="ABC transmembrane type-1" evidence="8">
    <location>
        <begin position="102"/>
        <end position="504"/>
    </location>
</feature>
<reference evidence="9 10" key="1">
    <citation type="journal article" date="2019" name="Int. J. Syst. Evol. Microbiol.">
        <title>The Global Catalogue of Microorganisms (GCM) 10K type strain sequencing project: providing services to taxonomists for standard genome sequencing and annotation.</title>
        <authorList>
            <consortium name="The Broad Institute Genomics Platform"/>
            <consortium name="The Broad Institute Genome Sequencing Center for Infectious Disease"/>
            <person name="Wu L."/>
            <person name="Ma J."/>
        </authorList>
    </citation>
    <scope>NUCLEOTIDE SEQUENCE [LARGE SCALE GENOMIC DNA]</scope>
    <source>
        <strain evidence="9 10">JCM 12762</strain>
    </source>
</reference>
<dbReference type="PANTHER" id="PTHR43163:SF6">
    <property type="entry name" value="DIPEPTIDE TRANSPORT SYSTEM PERMEASE PROTEIN DPPB-RELATED"/>
    <property type="match status" value="1"/>
</dbReference>
<feature type="transmembrane region" description="Helical" evidence="7">
    <location>
        <begin position="437"/>
        <end position="461"/>
    </location>
</feature>
<dbReference type="SUPFAM" id="SSF161098">
    <property type="entry name" value="MetI-like"/>
    <property type="match status" value="1"/>
</dbReference>
<feature type="transmembrane region" description="Helical" evidence="7">
    <location>
        <begin position="203"/>
        <end position="220"/>
    </location>
</feature>
<keyword evidence="2 7" id="KW-0813">Transport</keyword>
<accession>A0ABN1VJP0</accession>
<evidence type="ECO:0000256" key="2">
    <source>
        <dbReference type="ARBA" id="ARBA00022448"/>
    </source>
</evidence>
<dbReference type="PANTHER" id="PTHR43163">
    <property type="entry name" value="DIPEPTIDE TRANSPORT SYSTEM PERMEASE PROTEIN DPPB-RELATED"/>
    <property type="match status" value="1"/>
</dbReference>
<evidence type="ECO:0000256" key="5">
    <source>
        <dbReference type="ARBA" id="ARBA00022989"/>
    </source>
</evidence>
<dbReference type="InterPro" id="IPR000515">
    <property type="entry name" value="MetI-like"/>
</dbReference>
<keyword evidence="5 7" id="KW-1133">Transmembrane helix</keyword>
<comment type="similarity">
    <text evidence="7">Belongs to the binding-protein-dependent transport system permease family.</text>
</comment>
<feature type="transmembrane region" description="Helical" evidence="7">
    <location>
        <begin position="260"/>
        <end position="282"/>
    </location>
</feature>
<keyword evidence="4 7" id="KW-0812">Transmembrane</keyword>
<dbReference type="CDD" id="cd06261">
    <property type="entry name" value="TM_PBP2"/>
    <property type="match status" value="1"/>
</dbReference>
<feature type="transmembrane region" description="Helical" evidence="7">
    <location>
        <begin position="481"/>
        <end position="504"/>
    </location>
</feature>
<evidence type="ECO:0000256" key="4">
    <source>
        <dbReference type="ARBA" id="ARBA00022692"/>
    </source>
</evidence>
<evidence type="ECO:0000256" key="7">
    <source>
        <dbReference type="RuleBase" id="RU363032"/>
    </source>
</evidence>
<evidence type="ECO:0000256" key="6">
    <source>
        <dbReference type="ARBA" id="ARBA00023136"/>
    </source>
</evidence>
<comment type="subcellular location">
    <subcellularLocation>
        <location evidence="1 7">Cell membrane</location>
        <topology evidence="1 7">Multi-pass membrane protein</topology>
    </subcellularLocation>
</comment>
<feature type="transmembrane region" description="Helical" evidence="7">
    <location>
        <begin position="315"/>
        <end position="333"/>
    </location>
</feature>
<dbReference type="InterPro" id="IPR045621">
    <property type="entry name" value="BPD_transp_1_N"/>
</dbReference>
<dbReference type="Pfam" id="PF00528">
    <property type="entry name" value="BPD_transp_1"/>
    <property type="match status" value="1"/>
</dbReference>
<evidence type="ECO:0000256" key="3">
    <source>
        <dbReference type="ARBA" id="ARBA00022475"/>
    </source>
</evidence>
<feature type="transmembrane region" description="Helical" evidence="7">
    <location>
        <begin position="288"/>
        <end position="308"/>
    </location>
</feature>
<proteinExistence type="inferred from homology"/>
<evidence type="ECO:0000313" key="9">
    <source>
        <dbReference type="EMBL" id="GAA1214125.1"/>
    </source>
</evidence>
<feature type="transmembrane region" description="Helical" evidence="7">
    <location>
        <begin position="9"/>
        <end position="27"/>
    </location>
</feature>
<dbReference type="Proteomes" id="UP001500943">
    <property type="component" value="Unassembled WGS sequence"/>
</dbReference>
<dbReference type="RefSeq" id="WP_343924067.1">
    <property type="nucleotide sequence ID" value="NZ_BAAAKW010000022.1"/>
</dbReference>